<reference evidence="2 3" key="1">
    <citation type="journal article" date="2016" name="Mol. Biol. Evol.">
        <title>Comparative Genomics of Early-Diverging Mushroom-Forming Fungi Provides Insights into the Origins of Lignocellulose Decay Capabilities.</title>
        <authorList>
            <person name="Nagy L.G."/>
            <person name="Riley R."/>
            <person name="Tritt A."/>
            <person name="Adam C."/>
            <person name="Daum C."/>
            <person name="Floudas D."/>
            <person name="Sun H."/>
            <person name="Yadav J.S."/>
            <person name="Pangilinan J."/>
            <person name="Larsson K.H."/>
            <person name="Matsuura K."/>
            <person name="Barry K."/>
            <person name="Labutti K."/>
            <person name="Kuo R."/>
            <person name="Ohm R.A."/>
            <person name="Bhattacharya S.S."/>
            <person name="Shirouzu T."/>
            <person name="Yoshinaga Y."/>
            <person name="Martin F.M."/>
            <person name="Grigoriev I.V."/>
            <person name="Hibbett D.S."/>
        </authorList>
    </citation>
    <scope>NUCLEOTIDE SEQUENCE [LARGE SCALE GENOMIC DNA]</scope>
    <source>
        <strain evidence="2 3">93-53</strain>
    </source>
</reference>
<evidence type="ECO:0000256" key="1">
    <source>
        <dbReference type="SAM" id="MobiDB-lite"/>
    </source>
</evidence>
<accession>A0A165F469</accession>
<evidence type="ECO:0000313" key="2">
    <source>
        <dbReference type="EMBL" id="KZT08348.1"/>
    </source>
</evidence>
<protein>
    <submittedName>
        <fullName evidence="2">Uncharacterized protein</fullName>
    </submittedName>
</protein>
<dbReference type="AlphaFoldDB" id="A0A165F469"/>
<dbReference type="RefSeq" id="XP_040766088.1">
    <property type="nucleotide sequence ID" value="XM_040908494.1"/>
</dbReference>
<dbReference type="Proteomes" id="UP000076871">
    <property type="component" value="Unassembled WGS sequence"/>
</dbReference>
<gene>
    <name evidence="2" type="ORF">LAESUDRAFT_723850</name>
</gene>
<evidence type="ECO:0000313" key="3">
    <source>
        <dbReference type="Proteomes" id="UP000076871"/>
    </source>
</evidence>
<dbReference type="EMBL" id="KV427615">
    <property type="protein sequence ID" value="KZT08348.1"/>
    <property type="molecule type" value="Genomic_DNA"/>
</dbReference>
<proteinExistence type="predicted"/>
<dbReference type="GeneID" id="63825523"/>
<keyword evidence="3" id="KW-1185">Reference proteome</keyword>
<feature type="region of interest" description="Disordered" evidence="1">
    <location>
        <begin position="1"/>
        <end position="35"/>
    </location>
</feature>
<name>A0A165F469_9APHY</name>
<feature type="region of interest" description="Disordered" evidence="1">
    <location>
        <begin position="59"/>
        <end position="83"/>
    </location>
</feature>
<organism evidence="2 3">
    <name type="scientific">Laetiporus sulphureus 93-53</name>
    <dbReference type="NCBI Taxonomy" id="1314785"/>
    <lineage>
        <taxon>Eukaryota</taxon>
        <taxon>Fungi</taxon>
        <taxon>Dikarya</taxon>
        <taxon>Basidiomycota</taxon>
        <taxon>Agaricomycotina</taxon>
        <taxon>Agaricomycetes</taxon>
        <taxon>Polyporales</taxon>
        <taxon>Laetiporus</taxon>
    </lineage>
</organism>
<sequence length="83" mass="8904">MISCACGRSSFRHPRSRAQGRSALPDSTSEPGGGIYRGSLPFANCGPCRRPAACQCDSGDIGPPPQEEHERCEACNPRARTRD</sequence>
<dbReference type="InParanoid" id="A0A165F469"/>